<dbReference type="GeneTree" id="ENSGT00940000154634"/>
<evidence type="ECO:0000256" key="1">
    <source>
        <dbReference type="ARBA" id="ARBA00009759"/>
    </source>
</evidence>
<organism evidence="6 7">
    <name type="scientific">Amphiprion ocellaris</name>
    <name type="common">Clown anemonefish</name>
    <dbReference type="NCBI Taxonomy" id="80972"/>
    <lineage>
        <taxon>Eukaryota</taxon>
        <taxon>Metazoa</taxon>
        <taxon>Chordata</taxon>
        <taxon>Craniata</taxon>
        <taxon>Vertebrata</taxon>
        <taxon>Euteleostomi</taxon>
        <taxon>Actinopterygii</taxon>
        <taxon>Neopterygii</taxon>
        <taxon>Teleostei</taxon>
        <taxon>Neoteleostei</taxon>
        <taxon>Acanthomorphata</taxon>
        <taxon>Ovalentaria</taxon>
        <taxon>Pomacentridae</taxon>
        <taxon>Amphiprion</taxon>
    </lineage>
</organism>
<keyword evidence="4 5" id="KW-0460">Magnesium</keyword>
<dbReference type="PANTHER" id="PTHR20854">
    <property type="entry name" value="INOSITOL MONOPHOSPHATASE"/>
    <property type="match status" value="1"/>
</dbReference>
<dbReference type="GO" id="GO:0007165">
    <property type="term" value="P:signal transduction"/>
    <property type="evidence" value="ECO:0007669"/>
    <property type="project" value="TreeGrafter"/>
</dbReference>
<reference evidence="6" key="2">
    <citation type="submission" date="2025-08" db="UniProtKB">
        <authorList>
            <consortium name="Ensembl"/>
        </authorList>
    </citation>
    <scope>IDENTIFICATION</scope>
</reference>
<comment type="similarity">
    <text evidence="1">Belongs to the inositol monophosphatase superfamily.</text>
</comment>
<reference evidence="6 7" key="1">
    <citation type="submission" date="2022-01" db="EMBL/GenBank/DDBJ databases">
        <title>A chromosome-scale genome assembly of the false clownfish, Amphiprion ocellaris.</title>
        <authorList>
            <person name="Ryu T."/>
        </authorList>
    </citation>
    <scope>NUCLEOTIDE SEQUENCE [LARGE SCALE GENOMIC DNA]</scope>
</reference>
<dbReference type="GO" id="GO:0006020">
    <property type="term" value="P:inositol metabolic process"/>
    <property type="evidence" value="ECO:0007669"/>
    <property type="project" value="TreeGrafter"/>
</dbReference>
<comment type="cofactor">
    <cofactor evidence="5">
        <name>Mg(2+)</name>
        <dbReference type="ChEBI" id="CHEBI:18420"/>
    </cofactor>
</comment>
<dbReference type="Ensembl" id="ENSAOCT00000076411.1">
    <property type="protein sequence ID" value="ENSAOCP00000068258.1"/>
    <property type="gene ID" value="ENSAOCG00000027218.1"/>
</dbReference>
<evidence type="ECO:0000256" key="3">
    <source>
        <dbReference type="ARBA" id="ARBA00022801"/>
    </source>
</evidence>
<evidence type="ECO:0000256" key="5">
    <source>
        <dbReference type="PIRSR" id="PIRSR600760-2"/>
    </source>
</evidence>
<evidence type="ECO:0000256" key="2">
    <source>
        <dbReference type="ARBA" id="ARBA00022723"/>
    </source>
</evidence>
<reference evidence="6" key="3">
    <citation type="submission" date="2025-09" db="UniProtKB">
        <authorList>
            <consortium name="Ensembl"/>
        </authorList>
    </citation>
    <scope>IDENTIFICATION</scope>
</reference>
<evidence type="ECO:0000313" key="6">
    <source>
        <dbReference type="Ensembl" id="ENSAOCP00000068258.1"/>
    </source>
</evidence>
<proteinExistence type="inferred from homology"/>
<feature type="binding site" evidence="5">
    <location>
        <position position="75"/>
    </location>
    <ligand>
        <name>Mg(2+)</name>
        <dbReference type="ChEBI" id="CHEBI:18420"/>
        <label>1</label>
        <note>catalytic</note>
    </ligand>
</feature>
<evidence type="ECO:0008006" key="8">
    <source>
        <dbReference type="Google" id="ProtNLM"/>
    </source>
</evidence>
<keyword evidence="2 5" id="KW-0479">Metal-binding</keyword>
<dbReference type="Proteomes" id="UP001501940">
    <property type="component" value="Chromosome 10"/>
</dbReference>
<accession>A0AAQ5ZQB9</accession>
<feature type="binding site" evidence="5">
    <location>
        <position position="98"/>
    </location>
    <ligand>
        <name>Mg(2+)</name>
        <dbReference type="ChEBI" id="CHEBI:18420"/>
        <label>1</label>
        <note>catalytic</note>
    </ligand>
</feature>
<dbReference type="GO" id="GO:0046872">
    <property type="term" value="F:metal ion binding"/>
    <property type="evidence" value="ECO:0007669"/>
    <property type="project" value="UniProtKB-KW"/>
</dbReference>
<sequence length="106" mass="11947">MTGGVTRSHFLIMADWTDCLNFGISIVVLSAFQQHKEVKLKSSPADLVTETDQRVEKILISAIRNRYPQHRFIGEESVAAGEHLELTDSPTWIIDPIDGTVNFVHR</sequence>
<dbReference type="PROSITE" id="PS00629">
    <property type="entry name" value="IMP_1"/>
    <property type="match status" value="1"/>
</dbReference>
<keyword evidence="3" id="KW-0378">Hydrolase</keyword>
<dbReference type="InterPro" id="IPR020583">
    <property type="entry name" value="Inositol_monoP_metal-BS"/>
</dbReference>
<dbReference type="AlphaFoldDB" id="A0AAQ5ZQB9"/>
<keyword evidence="7" id="KW-1185">Reference proteome</keyword>
<dbReference type="PANTHER" id="PTHR20854:SF4">
    <property type="entry name" value="INOSITOL-1-MONOPHOSPHATASE-RELATED"/>
    <property type="match status" value="1"/>
</dbReference>
<dbReference type="Gene3D" id="3.30.540.10">
    <property type="entry name" value="Fructose-1,6-Bisphosphatase, subunit A, domain 1"/>
    <property type="match status" value="1"/>
</dbReference>
<dbReference type="PRINTS" id="PR00377">
    <property type="entry name" value="IMPHPHTASES"/>
</dbReference>
<name>A0AAQ5ZQB9_AMPOC</name>
<protein>
    <recommendedName>
        <fullName evidence="8">Inositol-phosphate phosphatase</fullName>
    </recommendedName>
</protein>
<evidence type="ECO:0000256" key="4">
    <source>
        <dbReference type="ARBA" id="ARBA00022842"/>
    </source>
</evidence>
<dbReference type="GO" id="GO:0008934">
    <property type="term" value="F:inositol monophosphate 1-phosphatase activity"/>
    <property type="evidence" value="ECO:0007669"/>
    <property type="project" value="TreeGrafter"/>
</dbReference>
<feature type="binding site" evidence="5">
    <location>
        <position position="97"/>
    </location>
    <ligand>
        <name>Mg(2+)</name>
        <dbReference type="ChEBI" id="CHEBI:18420"/>
        <label>1</label>
        <note>catalytic</note>
    </ligand>
</feature>
<dbReference type="InterPro" id="IPR000760">
    <property type="entry name" value="Inositol_monophosphatase-like"/>
</dbReference>
<dbReference type="SUPFAM" id="SSF56655">
    <property type="entry name" value="Carbohydrate phosphatase"/>
    <property type="match status" value="1"/>
</dbReference>
<feature type="binding site" evidence="5">
    <location>
        <position position="95"/>
    </location>
    <ligand>
        <name>Mg(2+)</name>
        <dbReference type="ChEBI" id="CHEBI:18420"/>
        <label>1</label>
        <note>catalytic</note>
    </ligand>
</feature>
<dbReference type="Pfam" id="PF00459">
    <property type="entry name" value="Inositol_P"/>
    <property type="match status" value="1"/>
</dbReference>
<evidence type="ECO:0000313" key="7">
    <source>
        <dbReference type="Proteomes" id="UP001501940"/>
    </source>
</evidence>